<feature type="domain" description="HTH OST-type" evidence="1">
    <location>
        <begin position="203"/>
        <end position="283"/>
    </location>
</feature>
<dbReference type="EMBL" id="BJNG01000016">
    <property type="protein sequence ID" value="GEC19830.1"/>
    <property type="molecule type" value="Genomic_DNA"/>
</dbReference>
<dbReference type="GO" id="GO:0004540">
    <property type="term" value="F:RNA nuclease activity"/>
    <property type="evidence" value="ECO:0007669"/>
    <property type="project" value="InterPro"/>
</dbReference>
<dbReference type="OrthoDB" id="2379772at2"/>
<comment type="caution">
    <text evidence="2">The sequence shown here is derived from an EMBL/GenBank/DDBJ whole genome shotgun (WGS) entry which is preliminary data.</text>
</comment>
<reference evidence="2 3" key="1">
    <citation type="submission" date="2019-06" db="EMBL/GenBank/DDBJ databases">
        <title>Whole genome shotgun sequence of Pseudonocardia hydrocarbonoxydans NBRC 14498.</title>
        <authorList>
            <person name="Hosoyama A."/>
            <person name="Uohara A."/>
            <person name="Ohji S."/>
            <person name="Ichikawa N."/>
        </authorList>
    </citation>
    <scope>NUCLEOTIDE SEQUENCE [LARGE SCALE GENOMIC DNA]</scope>
    <source>
        <strain evidence="2 3">NBRC 14498</strain>
    </source>
</reference>
<dbReference type="Gene3D" id="3.40.50.1010">
    <property type="entry name" value="5'-nuclease"/>
    <property type="match status" value="1"/>
</dbReference>
<protein>
    <recommendedName>
        <fullName evidence="1">HTH OST-type domain-containing protein</fullName>
    </recommendedName>
</protein>
<evidence type="ECO:0000313" key="2">
    <source>
        <dbReference type="EMBL" id="GEC19830.1"/>
    </source>
</evidence>
<dbReference type="InterPro" id="IPR021139">
    <property type="entry name" value="NYN"/>
</dbReference>
<evidence type="ECO:0000259" key="1">
    <source>
        <dbReference type="PROSITE" id="PS51644"/>
    </source>
</evidence>
<dbReference type="Pfam" id="PF01936">
    <property type="entry name" value="NYN"/>
    <property type="match status" value="1"/>
</dbReference>
<dbReference type="RefSeq" id="WP_141278377.1">
    <property type="nucleotide sequence ID" value="NZ_BAAARZ010000004.1"/>
</dbReference>
<feature type="domain" description="HTH OST-type" evidence="1">
    <location>
        <begin position="286"/>
        <end position="364"/>
    </location>
</feature>
<accession>A0A4Y3WP65</accession>
<sequence>MTNDDERIALFLDYENLAIGARDGLGVMPFDFGPIADALAERGRVVARRAYADWSSFDEDRRLLARAQVELIEIPQRLGASRKNAADIKMVVDAIEMAFERSFVTTFAICTGDSDFTPLVHKLRELDKRVIGIGVQSSTSALLPPACDEFLFYDRLPGVEPSQAPRRPARRGGRPAAVPAPVEPVVEAAEPEIVVEEPAAPVEDREVGPIVTSTLAGLQRHADGPVLASRLKRAILRKDPTFDEADHGFRAFGELLRHLESGGVIELKKGSAQGDPEVSFPHDASADDDAFRLLVEVVRGLQGPRFRPQLSGLKDQLRKREPGFSEKRYGFNTFLSFAKAARARNLLSMDWDEDTGDYLLRVPEEL</sequence>
<name>A0A4Y3WP65_9PSEU</name>
<proteinExistence type="predicted"/>
<keyword evidence="3" id="KW-1185">Reference proteome</keyword>
<dbReference type="AlphaFoldDB" id="A0A4Y3WP65"/>
<dbReference type="PANTHER" id="PTHR35811:SF1">
    <property type="entry name" value="HTH OST-TYPE DOMAIN-CONTAINING PROTEIN"/>
    <property type="match status" value="1"/>
</dbReference>
<gene>
    <name evidence="2" type="ORF">PHY01_21130</name>
</gene>
<dbReference type="Proteomes" id="UP000320338">
    <property type="component" value="Unassembled WGS sequence"/>
</dbReference>
<dbReference type="PROSITE" id="PS51644">
    <property type="entry name" value="HTH_OST"/>
    <property type="match status" value="2"/>
</dbReference>
<organism evidence="2 3">
    <name type="scientific">Pseudonocardia hydrocarbonoxydans</name>
    <dbReference type="NCBI Taxonomy" id="76726"/>
    <lineage>
        <taxon>Bacteria</taxon>
        <taxon>Bacillati</taxon>
        <taxon>Actinomycetota</taxon>
        <taxon>Actinomycetes</taxon>
        <taxon>Pseudonocardiales</taxon>
        <taxon>Pseudonocardiaceae</taxon>
        <taxon>Pseudonocardia</taxon>
    </lineage>
</organism>
<dbReference type="InterPro" id="IPR025605">
    <property type="entry name" value="OST-HTH/LOTUS_dom"/>
</dbReference>
<dbReference type="CDD" id="cd11297">
    <property type="entry name" value="PIN_LabA-like_N_1"/>
    <property type="match status" value="1"/>
</dbReference>
<dbReference type="CDD" id="cd10146">
    <property type="entry name" value="LabA_like_C"/>
    <property type="match status" value="1"/>
</dbReference>
<dbReference type="PANTHER" id="PTHR35811">
    <property type="entry name" value="SLR1870 PROTEIN"/>
    <property type="match status" value="1"/>
</dbReference>
<dbReference type="Pfam" id="PF12872">
    <property type="entry name" value="OST-HTH"/>
    <property type="match status" value="2"/>
</dbReference>
<evidence type="ECO:0000313" key="3">
    <source>
        <dbReference type="Proteomes" id="UP000320338"/>
    </source>
</evidence>